<dbReference type="InterPro" id="IPR001764">
    <property type="entry name" value="Glyco_hydro_3_N"/>
</dbReference>
<reference evidence="5 6" key="1">
    <citation type="submission" date="2021-03" db="EMBL/GenBank/DDBJ databases">
        <title>Antimicrobial resistance genes in bacteria isolated from Japanese honey, and their potential for conferring macrolide and lincosamide resistance in the American foulbrood pathogen Paenibacillus larvae.</title>
        <authorList>
            <person name="Okamoto M."/>
            <person name="Kumagai M."/>
            <person name="Kanamori H."/>
            <person name="Takamatsu D."/>
        </authorList>
    </citation>
    <scope>NUCLEOTIDE SEQUENCE [LARGE SCALE GENOMIC DNA]</scope>
    <source>
        <strain evidence="5 6">J41TS12</strain>
    </source>
</reference>
<comment type="similarity">
    <text evidence="1">Belongs to the glycosyl hydrolase 3 family.</text>
</comment>
<dbReference type="SUPFAM" id="SSF52279">
    <property type="entry name" value="Beta-D-glucan exohydrolase, C-terminal domain"/>
    <property type="match status" value="1"/>
</dbReference>
<evidence type="ECO:0000256" key="3">
    <source>
        <dbReference type="ARBA" id="ARBA00023295"/>
    </source>
</evidence>
<dbReference type="AlphaFoldDB" id="A0A919XUN6"/>
<evidence type="ECO:0000313" key="6">
    <source>
        <dbReference type="Proteomes" id="UP000681162"/>
    </source>
</evidence>
<name>A0A919XUN6_9BACL</name>
<dbReference type="GO" id="GO:0005975">
    <property type="term" value="P:carbohydrate metabolic process"/>
    <property type="evidence" value="ECO:0007669"/>
    <property type="project" value="InterPro"/>
</dbReference>
<organism evidence="5 6">
    <name type="scientific">Paenibacillus antibioticophila</name>
    <dbReference type="NCBI Taxonomy" id="1274374"/>
    <lineage>
        <taxon>Bacteria</taxon>
        <taxon>Bacillati</taxon>
        <taxon>Bacillota</taxon>
        <taxon>Bacilli</taxon>
        <taxon>Bacillales</taxon>
        <taxon>Paenibacillaceae</taxon>
        <taxon>Paenibacillus</taxon>
    </lineage>
</organism>
<keyword evidence="2" id="KW-0378">Hydrolase</keyword>
<dbReference type="GO" id="GO:0009254">
    <property type="term" value="P:peptidoglycan turnover"/>
    <property type="evidence" value="ECO:0007669"/>
    <property type="project" value="TreeGrafter"/>
</dbReference>
<feature type="domain" description="Glycoside hydrolase family 3 N-terminal" evidence="4">
    <location>
        <begin position="10"/>
        <end position="334"/>
    </location>
</feature>
<evidence type="ECO:0000256" key="2">
    <source>
        <dbReference type="ARBA" id="ARBA00022801"/>
    </source>
</evidence>
<dbReference type="GO" id="GO:0004553">
    <property type="term" value="F:hydrolase activity, hydrolyzing O-glycosyl compounds"/>
    <property type="evidence" value="ECO:0007669"/>
    <property type="project" value="InterPro"/>
</dbReference>
<accession>A0A919XUN6</accession>
<dbReference type="Proteomes" id="UP000681162">
    <property type="component" value="Unassembled WGS sequence"/>
</dbReference>
<protein>
    <submittedName>
        <fullName evidence="5">Beta-glucosidase</fullName>
    </submittedName>
</protein>
<keyword evidence="3" id="KW-0326">Glycosidase</keyword>
<evidence type="ECO:0000259" key="4">
    <source>
        <dbReference type="Pfam" id="PF00933"/>
    </source>
</evidence>
<keyword evidence="6" id="KW-1185">Reference proteome</keyword>
<gene>
    <name evidence="5" type="ORF">J41TS12_36220</name>
</gene>
<evidence type="ECO:0000313" key="5">
    <source>
        <dbReference type="EMBL" id="GIO38761.1"/>
    </source>
</evidence>
<comment type="caution">
    <text evidence="5">The sequence shown here is derived from an EMBL/GenBank/DDBJ whole genome shotgun (WGS) entry which is preliminary data.</text>
</comment>
<evidence type="ECO:0000256" key="1">
    <source>
        <dbReference type="ARBA" id="ARBA00005336"/>
    </source>
</evidence>
<dbReference type="InterPro" id="IPR017853">
    <property type="entry name" value="GH"/>
</dbReference>
<proteinExistence type="inferred from homology"/>
<dbReference type="InterPro" id="IPR036962">
    <property type="entry name" value="Glyco_hydro_3_N_sf"/>
</dbReference>
<dbReference type="InterPro" id="IPR050226">
    <property type="entry name" value="NagZ_Beta-hexosaminidase"/>
</dbReference>
<dbReference type="PANTHER" id="PTHR30480:SF16">
    <property type="entry name" value="GLYCOSIDE HYDROLASE FAMILY 3 DOMAIN PROTEIN"/>
    <property type="match status" value="1"/>
</dbReference>
<dbReference type="Gene3D" id="3.20.20.300">
    <property type="entry name" value="Glycoside hydrolase, family 3, N-terminal domain"/>
    <property type="match status" value="1"/>
</dbReference>
<dbReference type="Gene3D" id="3.40.50.1700">
    <property type="entry name" value="Glycoside hydrolase family 3 C-terminal domain"/>
    <property type="match status" value="1"/>
</dbReference>
<dbReference type="NCBIfam" id="NF003740">
    <property type="entry name" value="PRK05337.1"/>
    <property type="match status" value="1"/>
</dbReference>
<dbReference type="EMBL" id="BORR01000014">
    <property type="protein sequence ID" value="GIO38761.1"/>
    <property type="molecule type" value="Genomic_DNA"/>
</dbReference>
<dbReference type="RefSeq" id="WP_374705999.1">
    <property type="nucleotide sequence ID" value="NZ_BORR01000014.1"/>
</dbReference>
<dbReference type="Pfam" id="PF00933">
    <property type="entry name" value="Glyco_hydro_3"/>
    <property type="match status" value="1"/>
</dbReference>
<sequence length="551" mass="60112">MKLNESTWLLEEKIGQLFICGFHSLEADEQILTLIKDYHVGGTVYFRRNIESVPQLAALSSALQRLPRNHADVPLFIAIDQEGGMVARLDHEGMSRIPGNMSLGAADDLSLTEATARLAAKEMLALGINFNFAPCIDVNNNPANPVIGVRSFGENPLKVAEQGVAAITGFQQQGVIATAKHFPGHGDTAVDSHRGLASVPHDKERLNAVELLPFRHAIEAGVDAIMTAHVIFPAFEPDGIPATLSRKVLTDLLRTELGYQGVIVTDCLEMHAISKESGIAEGAVQSLEAGADLVLVSHTLSDQIAAIEAVKKAVKEGRITEERINQSVERVLRLKEQRLGTPTFEAGKEVLAASVQISLTPEEERVPLLTQIAEKSVTLVKKGSNFPLNAAKPVLVVWPELRHRTEVDEPAVHRYTLADALENCGVQVELAVIGTYPEDEELEQVLKASLAYDQIVVVTYTAEGSLPEGQKQLVQELCRIHEDRVVAVSTRNPYDINEFPEAETYLCLYENRSYALDALAKVITGRLQPTGVLPVGLNNSYPAGFSYTLNY</sequence>
<dbReference type="PANTHER" id="PTHR30480">
    <property type="entry name" value="BETA-HEXOSAMINIDASE-RELATED"/>
    <property type="match status" value="1"/>
</dbReference>
<dbReference type="InterPro" id="IPR036881">
    <property type="entry name" value="Glyco_hydro_3_C_sf"/>
</dbReference>
<dbReference type="SUPFAM" id="SSF51445">
    <property type="entry name" value="(Trans)glycosidases"/>
    <property type="match status" value="1"/>
</dbReference>